<dbReference type="AlphaFoldDB" id="S3C6X4"/>
<accession>S3C6X4</accession>
<reference evidence="3 4" key="1">
    <citation type="journal article" date="2013" name="BMC Genomics">
        <title>The genome and transcriptome of the pine saprophyte Ophiostoma piceae, and a comparison with the bark beetle-associated pine pathogen Grosmannia clavigera.</title>
        <authorList>
            <person name="Haridas S."/>
            <person name="Wang Y."/>
            <person name="Lim L."/>
            <person name="Massoumi Alamouti S."/>
            <person name="Jackman S."/>
            <person name="Docking R."/>
            <person name="Robertson G."/>
            <person name="Birol I."/>
            <person name="Bohlmann J."/>
            <person name="Breuil C."/>
        </authorList>
    </citation>
    <scope>NUCLEOTIDE SEQUENCE [LARGE SCALE GENOMIC DNA]</scope>
    <source>
        <strain evidence="3 4">UAMH 11346</strain>
    </source>
</reference>
<dbReference type="CDD" id="cd03192">
    <property type="entry name" value="GST_C_Sigma_like"/>
    <property type="match status" value="1"/>
</dbReference>
<dbReference type="Proteomes" id="UP000016923">
    <property type="component" value="Unassembled WGS sequence"/>
</dbReference>
<keyword evidence="4" id="KW-1185">Reference proteome</keyword>
<dbReference type="SUPFAM" id="SSF47616">
    <property type="entry name" value="GST C-terminal domain-like"/>
    <property type="match status" value="1"/>
</dbReference>
<sequence>MSDGPAAKRLKADDAYKLTYWPGLPGRGEPIRLLFEEAGVDFEDGAQTAEAVPQVLAQIDTANLGDEHNAPPLAPPVLQHGDLLISQTPNILMYLAPKLGLGPPASSDDLYRLNALVLTVFDGLCNEIHDCHHPICTSLYYEDQKPEALRRSISFVTSRLPKYLEYFDRVIRANKQRDVANADQPWLFGPSLTYADLVLFQCLDGTQHQFTKAMTALQDAGQYEQVFALYAAVKARPRIAAYLASERRVPYGLGVYRHYDELDVLPEKKKEEKKD</sequence>
<dbReference type="InterPro" id="IPR004046">
    <property type="entry name" value="GST_C"/>
</dbReference>
<dbReference type="PANTHER" id="PTHR11571">
    <property type="entry name" value="GLUTATHIONE S-TRANSFERASE"/>
    <property type="match status" value="1"/>
</dbReference>
<organism evidence="3 4">
    <name type="scientific">Ophiostoma piceae (strain UAMH 11346)</name>
    <name type="common">Sap stain fungus</name>
    <dbReference type="NCBI Taxonomy" id="1262450"/>
    <lineage>
        <taxon>Eukaryota</taxon>
        <taxon>Fungi</taxon>
        <taxon>Dikarya</taxon>
        <taxon>Ascomycota</taxon>
        <taxon>Pezizomycotina</taxon>
        <taxon>Sordariomycetes</taxon>
        <taxon>Sordariomycetidae</taxon>
        <taxon>Ophiostomatales</taxon>
        <taxon>Ophiostomataceae</taxon>
        <taxon>Ophiostoma</taxon>
    </lineage>
</organism>
<dbReference type="GO" id="GO:0006749">
    <property type="term" value="P:glutathione metabolic process"/>
    <property type="evidence" value="ECO:0007669"/>
    <property type="project" value="TreeGrafter"/>
</dbReference>
<evidence type="ECO:0000259" key="2">
    <source>
        <dbReference type="PROSITE" id="PS50405"/>
    </source>
</evidence>
<evidence type="ECO:0000313" key="3">
    <source>
        <dbReference type="EMBL" id="EPE08557.1"/>
    </source>
</evidence>
<keyword evidence="3" id="KW-0808">Transferase</keyword>
<dbReference type="PROSITE" id="PS50405">
    <property type="entry name" value="GST_CTER"/>
    <property type="match status" value="1"/>
</dbReference>
<dbReference type="InterPro" id="IPR036282">
    <property type="entry name" value="Glutathione-S-Trfase_C_sf"/>
</dbReference>
<evidence type="ECO:0000313" key="4">
    <source>
        <dbReference type="Proteomes" id="UP000016923"/>
    </source>
</evidence>
<dbReference type="PROSITE" id="PS50404">
    <property type="entry name" value="GST_NTER"/>
    <property type="match status" value="1"/>
</dbReference>
<evidence type="ECO:0000259" key="1">
    <source>
        <dbReference type="PROSITE" id="PS50404"/>
    </source>
</evidence>
<gene>
    <name evidence="3" type="ORF">F503_04144</name>
</gene>
<dbReference type="InterPro" id="IPR050213">
    <property type="entry name" value="GST_superfamily"/>
</dbReference>
<feature type="domain" description="GST C-terminal" evidence="2">
    <location>
        <begin position="114"/>
        <end position="251"/>
    </location>
</feature>
<dbReference type="Gene3D" id="1.20.1050.10">
    <property type="match status" value="1"/>
</dbReference>
<dbReference type="SUPFAM" id="SSF52833">
    <property type="entry name" value="Thioredoxin-like"/>
    <property type="match status" value="1"/>
</dbReference>
<dbReference type="InterPro" id="IPR004045">
    <property type="entry name" value="Glutathione_S-Trfase_N"/>
</dbReference>
<dbReference type="eggNOG" id="ENOG502S090">
    <property type="taxonomic scope" value="Eukaryota"/>
</dbReference>
<dbReference type="InterPro" id="IPR036249">
    <property type="entry name" value="Thioredoxin-like_sf"/>
</dbReference>
<dbReference type="PANTHER" id="PTHR11571:SF263">
    <property type="entry name" value="GLUTATHIONE S-TRANSFERASE"/>
    <property type="match status" value="1"/>
</dbReference>
<dbReference type="OMA" id="LWVHQLQ"/>
<dbReference type="VEuPathDB" id="FungiDB:F503_04144"/>
<dbReference type="Gene3D" id="3.40.30.10">
    <property type="entry name" value="Glutaredoxin"/>
    <property type="match status" value="1"/>
</dbReference>
<proteinExistence type="predicted"/>
<dbReference type="OrthoDB" id="414243at2759"/>
<name>S3C6X4_OPHP1</name>
<dbReference type="CDD" id="cd03039">
    <property type="entry name" value="GST_N_Sigma_like"/>
    <property type="match status" value="1"/>
</dbReference>
<dbReference type="STRING" id="1262450.S3C6X4"/>
<dbReference type="EMBL" id="KE148148">
    <property type="protein sequence ID" value="EPE08557.1"/>
    <property type="molecule type" value="Genomic_DNA"/>
</dbReference>
<feature type="domain" description="GST N-terminal" evidence="1">
    <location>
        <begin position="14"/>
        <end position="103"/>
    </location>
</feature>
<dbReference type="GO" id="GO:0004364">
    <property type="term" value="F:glutathione transferase activity"/>
    <property type="evidence" value="ECO:0007669"/>
    <property type="project" value="TreeGrafter"/>
</dbReference>
<dbReference type="HOGENOM" id="CLU_039475_0_0_1"/>
<dbReference type="Pfam" id="PF14497">
    <property type="entry name" value="GST_C_3"/>
    <property type="match status" value="1"/>
</dbReference>
<protein>
    <submittedName>
        <fullName evidence="3">Glutathione s-transferase family</fullName>
    </submittedName>
</protein>
<dbReference type="InterPro" id="IPR010987">
    <property type="entry name" value="Glutathione-S-Trfase_C-like"/>
</dbReference>